<organism evidence="2 4">
    <name type="scientific">Rhizophagus clarus</name>
    <dbReference type="NCBI Taxonomy" id="94130"/>
    <lineage>
        <taxon>Eukaryota</taxon>
        <taxon>Fungi</taxon>
        <taxon>Fungi incertae sedis</taxon>
        <taxon>Mucoromycota</taxon>
        <taxon>Glomeromycotina</taxon>
        <taxon>Glomeromycetes</taxon>
        <taxon>Glomerales</taxon>
        <taxon>Glomeraceae</taxon>
        <taxon>Rhizophagus</taxon>
    </lineage>
</organism>
<keyword evidence="4" id="KW-1185">Reference proteome</keyword>
<protein>
    <submittedName>
        <fullName evidence="2">Uncharacterized protein</fullName>
    </submittedName>
</protein>
<dbReference type="Proteomes" id="UP000615446">
    <property type="component" value="Unassembled WGS sequence"/>
</dbReference>
<name>A0A2Z6S381_9GLOM</name>
<feature type="region of interest" description="Disordered" evidence="1">
    <location>
        <begin position="18"/>
        <end position="116"/>
    </location>
</feature>
<dbReference type="AlphaFoldDB" id="A0A2Z6S381"/>
<reference evidence="2 4" key="1">
    <citation type="submission" date="2017-11" db="EMBL/GenBank/DDBJ databases">
        <title>The genome of Rhizophagus clarus HR1 reveals common genetic basis of auxotrophy among arbuscular mycorrhizal fungi.</title>
        <authorList>
            <person name="Kobayashi Y."/>
        </authorList>
    </citation>
    <scope>NUCLEOTIDE SEQUENCE [LARGE SCALE GENOMIC DNA]</scope>
    <source>
        <strain evidence="2 4">HR1</strain>
    </source>
</reference>
<feature type="compositionally biased region" description="Low complexity" evidence="1">
    <location>
        <begin position="79"/>
        <end position="89"/>
    </location>
</feature>
<dbReference type="OrthoDB" id="2489729at2759"/>
<evidence type="ECO:0000313" key="4">
    <source>
        <dbReference type="Proteomes" id="UP000247702"/>
    </source>
</evidence>
<evidence type="ECO:0000256" key="1">
    <source>
        <dbReference type="SAM" id="MobiDB-lite"/>
    </source>
</evidence>
<reference evidence="3" key="2">
    <citation type="submission" date="2019-10" db="EMBL/GenBank/DDBJ databases">
        <title>Conservation and host-specific expression of non-tandemly repeated heterogenous ribosome RNA gene in arbuscular mycorrhizal fungi.</title>
        <authorList>
            <person name="Maeda T."/>
            <person name="Kobayashi Y."/>
            <person name="Nakagawa T."/>
            <person name="Ezawa T."/>
            <person name="Yamaguchi K."/>
            <person name="Bino T."/>
            <person name="Nishimoto Y."/>
            <person name="Shigenobu S."/>
            <person name="Kawaguchi M."/>
        </authorList>
    </citation>
    <scope>NUCLEOTIDE SEQUENCE</scope>
    <source>
        <strain evidence="3">HR1</strain>
    </source>
</reference>
<proteinExistence type="predicted"/>
<gene>
    <name evidence="3" type="ORF">RCL2_000233200</name>
    <name evidence="2" type="ORF">RclHR1_03240013</name>
</gene>
<feature type="compositionally biased region" description="Basic and acidic residues" evidence="1">
    <location>
        <begin position="90"/>
        <end position="105"/>
    </location>
</feature>
<feature type="compositionally biased region" description="Polar residues" evidence="1">
    <location>
        <begin position="63"/>
        <end position="78"/>
    </location>
</feature>
<dbReference type="Proteomes" id="UP000247702">
    <property type="component" value="Unassembled WGS sequence"/>
</dbReference>
<accession>A0A2Z6S381</accession>
<evidence type="ECO:0000313" key="3">
    <source>
        <dbReference type="EMBL" id="GES74868.1"/>
    </source>
</evidence>
<comment type="caution">
    <text evidence="2">The sequence shown here is derived from an EMBL/GenBank/DDBJ whole genome shotgun (WGS) entry which is preliminary data.</text>
</comment>
<dbReference type="EMBL" id="BEXD01002491">
    <property type="protein sequence ID" value="GBB98488.1"/>
    <property type="molecule type" value="Genomic_DNA"/>
</dbReference>
<evidence type="ECO:0000313" key="2">
    <source>
        <dbReference type="EMBL" id="GBB98488.1"/>
    </source>
</evidence>
<sequence length="197" mass="22212">MILDDSIDDVEVKVLSTSRRPIPITPPVIPLSRSSARKKLKKLQQQQQQQLNTNPFITPSGPSPANTPSGSRVVTFSNSELSPPKISLKSSKDTIKPSEDSYNDKGKKKKQDHLTDNFGNSNLVLTSYCLQQEEQTQLLDVIVYDIPAKWDSYTLLGNLSFWEKIVLISTRVHKKYLSTRVRLIPNHTYLKAYNGGE</sequence>
<dbReference type="EMBL" id="BLAL01000012">
    <property type="protein sequence ID" value="GES74868.1"/>
    <property type="molecule type" value="Genomic_DNA"/>
</dbReference>